<keyword evidence="3" id="KW-1185">Reference proteome</keyword>
<reference evidence="1" key="3">
    <citation type="submission" date="2018-07" db="EMBL/GenBank/DDBJ databases">
        <title>WGS assembly of Glycine max.</title>
        <authorList>
            <person name="Schmutz J."/>
            <person name="Cannon S."/>
            <person name="Schlueter J."/>
            <person name="Ma J."/>
            <person name="Mitros T."/>
            <person name="Nelson W."/>
            <person name="Hyten D."/>
            <person name="Song Q."/>
            <person name="Thelen J."/>
            <person name="Cheng J."/>
            <person name="Xu D."/>
            <person name="Hellsten U."/>
            <person name="May G."/>
            <person name="Yu Y."/>
            <person name="Sakurai T."/>
            <person name="Umezawa T."/>
            <person name="Bhattacharyya M."/>
            <person name="Sandhu D."/>
            <person name="Valliyodan B."/>
            <person name="Lindquist E."/>
            <person name="Peto M."/>
            <person name="Grant D."/>
            <person name="Shu S."/>
            <person name="Goodstein D."/>
            <person name="Barry K."/>
            <person name="Futrell-Griggs M."/>
            <person name="Abernathy B."/>
            <person name="Du J."/>
            <person name="Tian Z."/>
            <person name="Zhu L."/>
            <person name="Gill N."/>
            <person name="Joshi T."/>
            <person name="Libault M."/>
            <person name="Sethuraman A."/>
            <person name="Zhang X."/>
            <person name="Shinozaki K."/>
            <person name="Nguyen H."/>
            <person name="Wing R."/>
            <person name="Cregan P."/>
            <person name="Specht J."/>
            <person name="Grimwood J."/>
            <person name="Rokhsar D."/>
            <person name="Stacey G."/>
            <person name="Shoemaker R."/>
            <person name="Jackson S."/>
        </authorList>
    </citation>
    <scope>NUCLEOTIDE SEQUENCE</scope>
    <source>
        <tissue evidence="1">Callus</tissue>
    </source>
</reference>
<dbReference type="EMBL" id="CM000834">
    <property type="protein sequence ID" value="KRH75352.1"/>
    <property type="molecule type" value="Genomic_DNA"/>
</dbReference>
<dbReference type="Proteomes" id="UP000008827">
    <property type="component" value="Chromosome 1"/>
</dbReference>
<dbReference type="Gramene" id="KRH75352">
    <property type="protein sequence ID" value="KRH75352"/>
    <property type="gene ID" value="GLYMA_01G079600"/>
</dbReference>
<evidence type="ECO:0000313" key="2">
    <source>
        <dbReference type="EnsemblPlants" id="KRH75352"/>
    </source>
</evidence>
<dbReference type="InParanoid" id="K7K2L1"/>
<proteinExistence type="predicted"/>
<evidence type="ECO:0000313" key="1">
    <source>
        <dbReference type="EMBL" id="KRH75352.1"/>
    </source>
</evidence>
<gene>
    <name evidence="1" type="ORF">GLYMA_01G079600</name>
</gene>
<dbReference type="HOGENOM" id="CLU_2547076_0_0_1"/>
<organism evidence="1">
    <name type="scientific">Glycine max</name>
    <name type="common">Soybean</name>
    <name type="synonym">Glycine hispida</name>
    <dbReference type="NCBI Taxonomy" id="3847"/>
    <lineage>
        <taxon>Eukaryota</taxon>
        <taxon>Viridiplantae</taxon>
        <taxon>Streptophyta</taxon>
        <taxon>Embryophyta</taxon>
        <taxon>Tracheophyta</taxon>
        <taxon>Spermatophyta</taxon>
        <taxon>Magnoliopsida</taxon>
        <taxon>eudicotyledons</taxon>
        <taxon>Gunneridae</taxon>
        <taxon>Pentapetalae</taxon>
        <taxon>rosids</taxon>
        <taxon>fabids</taxon>
        <taxon>Fabales</taxon>
        <taxon>Fabaceae</taxon>
        <taxon>Papilionoideae</taxon>
        <taxon>50 kb inversion clade</taxon>
        <taxon>NPAAA clade</taxon>
        <taxon>indigoferoid/millettioid clade</taxon>
        <taxon>Phaseoleae</taxon>
        <taxon>Glycine</taxon>
        <taxon>Glycine subgen. Soja</taxon>
    </lineage>
</organism>
<protein>
    <submittedName>
        <fullName evidence="1 2">Uncharacterized protein</fullName>
    </submittedName>
</protein>
<accession>K7K2L1</accession>
<dbReference type="EnsemblPlants" id="KRH75352">
    <property type="protein sequence ID" value="KRH75352"/>
    <property type="gene ID" value="GLYMA_01G079600"/>
</dbReference>
<reference evidence="1 2" key="1">
    <citation type="journal article" date="2010" name="Nature">
        <title>Genome sequence of the palaeopolyploid soybean.</title>
        <authorList>
            <person name="Schmutz J."/>
            <person name="Cannon S.B."/>
            <person name="Schlueter J."/>
            <person name="Ma J."/>
            <person name="Mitros T."/>
            <person name="Nelson W."/>
            <person name="Hyten D.L."/>
            <person name="Song Q."/>
            <person name="Thelen J.J."/>
            <person name="Cheng J."/>
            <person name="Xu D."/>
            <person name="Hellsten U."/>
            <person name="May G.D."/>
            <person name="Yu Y."/>
            <person name="Sakurai T."/>
            <person name="Umezawa T."/>
            <person name="Bhattacharyya M.K."/>
            <person name="Sandhu D."/>
            <person name="Valliyodan B."/>
            <person name="Lindquist E."/>
            <person name="Peto M."/>
            <person name="Grant D."/>
            <person name="Shu S."/>
            <person name="Goodstein D."/>
            <person name="Barry K."/>
            <person name="Futrell-Griggs M."/>
            <person name="Abernathy B."/>
            <person name="Du J."/>
            <person name="Tian Z."/>
            <person name="Zhu L."/>
            <person name="Gill N."/>
            <person name="Joshi T."/>
            <person name="Libault M."/>
            <person name="Sethuraman A."/>
            <person name="Zhang X.-C."/>
            <person name="Shinozaki K."/>
            <person name="Nguyen H.T."/>
            <person name="Wing R.A."/>
            <person name="Cregan P."/>
            <person name="Specht J."/>
            <person name="Grimwood J."/>
            <person name="Rokhsar D."/>
            <person name="Stacey G."/>
            <person name="Shoemaker R.C."/>
            <person name="Jackson S.A."/>
        </authorList>
    </citation>
    <scope>NUCLEOTIDE SEQUENCE [LARGE SCALE GENOMIC DNA]</scope>
    <source>
        <strain evidence="2">cv. Williams 82</strain>
        <tissue evidence="1">Callus</tissue>
    </source>
</reference>
<reference evidence="2" key="2">
    <citation type="submission" date="2018-02" db="UniProtKB">
        <authorList>
            <consortium name="EnsemblPlants"/>
        </authorList>
    </citation>
    <scope>IDENTIFICATION</scope>
    <source>
        <strain evidence="2">Williams 82</strain>
    </source>
</reference>
<dbReference type="AlphaFoldDB" id="K7K2L1"/>
<dbReference type="PaxDb" id="3847-GLYMA01G18200.1"/>
<evidence type="ECO:0000313" key="3">
    <source>
        <dbReference type="Proteomes" id="UP000008827"/>
    </source>
</evidence>
<sequence>MDCMDLVQSHVEKNTDITVSCAAVGERLHDMLGGCMLEAFLLQLMSSQLQLSLVKLWLSLGEPLLAQIHNKLQGIMLQPALYL</sequence>
<name>K7K2L1_SOYBN</name>